<keyword evidence="2" id="KW-0285">Flavoprotein</keyword>
<dbReference type="PANTHER" id="PTHR23023">
    <property type="entry name" value="DIMETHYLANILINE MONOOXYGENASE"/>
    <property type="match status" value="1"/>
</dbReference>
<dbReference type="InterPro" id="IPR050346">
    <property type="entry name" value="FMO-like"/>
</dbReference>
<keyword evidence="7" id="KW-1185">Reference proteome</keyword>
<dbReference type="PROSITE" id="PS51257">
    <property type="entry name" value="PROKAR_LIPOPROTEIN"/>
    <property type="match status" value="1"/>
</dbReference>
<evidence type="ECO:0000313" key="6">
    <source>
        <dbReference type="EMBL" id="KAJ8908330.1"/>
    </source>
</evidence>
<dbReference type="SUPFAM" id="SSF51905">
    <property type="entry name" value="FAD/NAD(P)-binding domain"/>
    <property type="match status" value="2"/>
</dbReference>
<comment type="caution">
    <text evidence="6">The sequence shown here is derived from an EMBL/GenBank/DDBJ whole genome shotgun (WGS) entry which is preliminary data.</text>
</comment>
<keyword evidence="5" id="KW-0560">Oxidoreductase</keyword>
<dbReference type="Proteomes" id="UP001157974">
    <property type="component" value="Unassembled WGS sequence"/>
</dbReference>
<evidence type="ECO:0008006" key="8">
    <source>
        <dbReference type="Google" id="ProtNLM"/>
    </source>
</evidence>
<dbReference type="InterPro" id="IPR000960">
    <property type="entry name" value="Flavin_mOase"/>
</dbReference>
<keyword evidence="3" id="KW-0274">FAD</keyword>
<evidence type="ECO:0000313" key="7">
    <source>
        <dbReference type="Proteomes" id="UP001157974"/>
    </source>
</evidence>
<dbReference type="PIRSF" id="PIRSF000332">
    <property type="entry name" value="FMO"/>
    <property type="match status" value="1"/>
</dbReference>
<name>A0AAV8V0D7_9RHOD</name>
<dbReference type="EMBL" id="JAMWBK010000001">
    <property type="protein sequence ID" value="KAJ8908330.1"/>
    <property type="molecule type" value="Genomic_DNA"/>
</dbReference>
<comment type="similarity">
    <text evidence="1">Belongs to the FMO family.</text>
</comment>
<dbReference type="Pfam" id="PF00743">
    <property type="entry name" value="FMO-like"/>
    <property type="match status" value="1"/>
</dbReference>
<dbReference type="GO" id="GO:0050661">
    <property type="term" value="F:NADP binding"/>
    <property type="evidence" value="ECO:0007669"/>
    <property type="project" value="InterPro"/>
</dbReference>
<dbReference type="InterPro" id="IPR036188">
    <property type="entry name" value="FAD/NAD-bd_sf"/>
</dbReference>
<gene>
    <name evidence="6" type="ORF">NDN08_005043</name>
</gene>
<keyword evidence="4" id="KW-0521">NADP</keyword>
<dbReference type="GO" id="GO:0050660">
    <property type="term" value="F:flavin adenine dinucleotide binding"/>
    <property type="evidence" value="ECO:0007669"/>
    <property type="project" value="InterPro"/>
</dbReference>
<reference evidence="6 7" key="1">
    <citation type="journal article" date="2023" name="Nat. Commun.">
        <title>Origin of minicircular mitochondrial genomes in red algae.</title>
        <authorList>
            <person name="Lee Y."/>
            <person name="Cho C.H."/>
            <person name="Lee Y.M."/>
            <person name="Park S.I."/>
            <person name="Yang J.H."/>
            <person name="West J.A."/>
            <person name="Bhattacharya D."/>
            <person name="Yoon H.S."/>
        </authorList>
    </citation>
    <scope>NUCLEOTIDE SEQUENCE [LARGE SCALE GENOMIC DNA]</scope>
    <source>
        <strain evidence="6 7">CCMP1338</strain>
        <tissue evidence="6">Whole cell</tissue>
    </source>
</reference>
<evidence type="ECO:0000256" key="5">
    <source>
        <dbReference type="ARBA" id="ARBA00023002"/>
    </source>
</evidence>
<protein>
    <recommendedName>
        <fullName evidence="8">Flavin-containing monooxygenase</fullName>
    </recommendedName>
</protein>
<evidence type="ECO:0000256" key="2">
    <source>
        <dbReference type="ARBA" id="ARBA00022630"/>
    </source>
</evidence>
<dbReference type="Gene3D" id="3.50.50.60">
    <property type="entry name" value="FAD/NAD(P)-binding domain"/>
    <property type="match status" value="2"/>
</dbReference>
<proteinExistence type="inferred from homology"/>
<evidence type="ECO:0000256" key="1">
    <source>
        <dbReference type="ARBA" id="ARBA00009183"/>
    </source>
</evidence>
<accession>A0AAV8V0D7</accession>
<dbReference type="GO" id="GO:0004499">
    <property type="term" value="F:N,N-dimethylaniline monooxygenase activity"/>
    <property type="evidence" value="ECO:0007669"/>
    <property type="project" value="InterPro"/>
</dbReference>
<dbReference type="AlphaFoldDB" id="A0AAV8V0D7"/>
<organism evidence="6 7">
    <name type="scientific">Rhodosorus marinus</name>
    <dbReference type="NCBI Taxonomy" id="101924"/>
    <lineage>
        <taxon>Eukaryota</taxon>
        <taxon>Rhodophyta</taxon>
        <taxon>Stylonematophyceae</taxon>
        <taxon>Stylonematales</taxon>
        <taxon>Stylonemataceae</taxon>
        <taxon>Rhodosorus</taxon>
    </lineage>
</organism>
<dbReference type="PRINTS" id="PR00370">
    <property type="entry name" value="FMOXYGENASE"/>
</dbReference>
<sequence>MGSVGERVAIIGGGIAGSACCSAMRKRGLECVVFEKQERAGGLWVDNYYEATVQLPKFMYEYPEIRFGKKVSKFPSMMEVCEYVDEFNAMQEIQSCFRFRTKVKKAEKESDSVWALYVEDMDTGATTVEKFSWLVVCTGMFSSKPKRIKFLGSESFKGIIIHSSEYRSPNIFNGKKVVVIGGGKSGIDAARAASAVADEVVHVCRTRMWSIPEKLGPLPLAPLFLSRLGCWILPPYYLDSGPVQMLHTLFRPLKLVIALLMELIFLIQLNVPYSAWPNIRFAEETLRSNTTMLDEKYLDAVRNGKVQVRKHQVEEIKPSSVKLSEGSDAEADVIVLATGWEHGFQELFDKDIAEKVAMEKDGLYIYKNILPADIDRLAFVGSNIAPLAAPFTVTIQSVWLAQLVAGHRLKPTIAEMTEDIEKLKANRRRYWPFEECRGAVVQGHMFGYCDDLLQDMSVSTKRRGFMNWLKYWFKPNIPLFWKEIVQEAHVARKL</sequence>
<evidence type="ECO:0000256" key="4">
    <source>
        <dbReference type="ARBA" id="ARBA00022857"/>
    </source>
</evidence>
<evidence type="ECO:0000256" key="3">
    <source>
        <dbReference type="ARBA" id="ARBA00022827"/>
    </source>
</evidence>
<dbReference type="InterPro" id="IPR020946">
    <property type="entry name" value="Flavin_mOase-like"/>
</dbReference>